<keyword evidence="4" id="KW-0812">Transmembrane</keyword>
<dbReference type="GO" id="GO:0016301">
    <property type="term" value="F:kinase activity"/>
    <property type="evidence" value="ECO:0007669"/>
    <property type="project" value="UniProtKB-KW"/>
</dbReference>
<keyword evidence="2 7" id="KW-0418">Kinase</keyword>
<feature type="domain" description="DUF5931" evidence="6">
    <location>
        <begin position="15"/>
        <end position="171"/>
    </location>
</feature>
<protein>
    <submittedName>
        <fullName evidence="7">Histidine kinase</fullName>
    </submittedName>
</protein>
<keyword evidence="4" id="KW-0472">Membrane</keyword>
<dbReference type="EMBL" id="PYXZ01000005">
    <property type="protein sequence ID" value="PUA80797.1"/>
    <property type="molecule type" value="Genomic_DNA"/>
</dbReference>
<evidence type="ECO:0000313" key="7">
    <source>
        <dbReference type="EMBL" id="PUA80797.1"/>
    </source>
</evidence>
<dbReference type="PANTHER" id="PTHR24421:SF61">
    <property type="entry name" value="OXYGEN SENSOR HISTIDINE KINASE NREB"/>
    <property type="match status" value="1"/>
</dbReference>
<dbReference type="InterPro" id="IPR036890">
    <property type="entry name" value="HATPase_C_sf"/>
</dbReference>
<evidence type="ECO:0000313" key="8">
    <source>
        <dbReference type="Proteomes" id="UP000244867"/>
    </source>
</evidence>
<feature type="transmembrane region" description="Helical" evidence="4">
    <location>
        <begin position="81"/>
        <end position="100"/>
    </location>
</feature>
<dbReference type="NCBIfam" id="NF047322">
    <property type="entry name" value="HK_morpho_MacS"/>
    <property type="match status" value="1"/>
</dbReference>
<dbReference type="GO" id="GO:0000160">
    <property type="term" value="P:phosphorelay signal transduction system"/>
    <property type="evidence" value="ECO:0007669"/>
    <property type="project" value="UniProtKB-KW"/>
</dbReference>
<feature type="transmembrane region" description="Helical" evidence="4">
    <location>
        <begin position="21"/>
        <end position="40"/>
    </location>
</feature>
<evidence type="ECO:0000259" key="6">
    <source>
        <dbReference type="Pfam" id="PF19354"/>
    </source>
</evidence>
<dbReference type="Pfam" id="PF19354">
    <property type="entry name" value="DUF5931"/>
    <property type="match status" value="1"/>
</dbReference>
<evidence type="ECO:0000259" key="5">
    <source>
        <dbReference type="Pfam" id="PF02518"/>
    </source>
</evidence>
<dbReference type="OrthoDB" id="5181554at2"/>
<dbReference type="Proteomes" id="UP000244867">
    <property type="component" value="Unassembled WGS sequence"/>
</dbReference>
<proteinExistence type="predicted"/>
<dbReference type="SUPFAM" id="SSF55874">
    <property type="entry name" value="ATPase domain of HSP90 chaperone/DNA topoisomerase II/histidine kinase"/>
    <property type="match status" value="1"/>
</dbReference>
<dbReference type="Gene3D" id="3.30.565.10">
    <property type="entry name" value="Histidine kinase-like ATPase, C-terminal domain"/>
    <property type="match status" value="1"/>
</dbReference>
<evidence type="ECO:0000256" key="2">
    <source>
        <dbReference type="ARBA" id="ARBA00022777"/>
    </source>
</evidence>
<dbReference type="InterPro" id="IPR050482">
    <property type="entry name" value="Sensor_HK_TwoCompSys"/>
</dbReference>
<dbReference type="AlphaFoldDB" id="A0A2R7YWL7"/>
<keyword evidence="3" id="KW-0902">Two-component regulatory system</keyword>
<accession>A0A2R7YWL7</accession>
<feature type="transmembrane region" description="Helical" evidence="4">
    <location>
        <begin position="52"/>
        <end position="69"/>
    </location>
</feature>
<keyword evidence="4" id="KW-1133">Transmembrane helix</keyword>
<feature type="domain" description="Histidine kinase/HSP90-like ATPase" evidence="5">
    <location>
        <begin position="290"/>
        <end position="380"/>
    </location>
</feature>
<gene>
    <name evidence="7" type="ORF">C7S10_12610</name>
</gene>
<keyword evidence="8" id="KW-1185">Reference proteome</keyword>
<evidence type="ECO:0000256" key="3">
    <source>
        <dbReference type="ARBA" id="ARBA00023012"/>
    </source>
</evidence>
<evidence type="ECO:0000256" key="4">
    <source>
        <dbReference type="SAM" id="Phobius"/>
    </source>
</evidence>
<comment type="caution">
    <text evidence="7">The sequence shown here is derived from an EMBL/GenBank/DDBJ whole genome shotgun (WGS) entry which is preliminary data.</text>
</comment>
<dbReference type="InterPro" id="IPR003594">
    <property type="entry name" value="HATPase_dom"/>
</dbReference>
<feature type="transmembrane region" description="Helical" evidence="4">
    <location>
        <begin position="112"/>
        <end position="139"/>
    </location>
</feature>
<keyword evidence="1" id="KW-0808">Transferase</keyword>
<organism evidence="7 8">
    <name type="scientific">Nocardioides currus</name>
    <dbReference type="NCBI Taxonomy" id="2133958"/>
    <lineage>
        <taxon>Bacteria</taxon>
        <taxon>Bacillati</taxon>
        <taxon>Actinomycetota</taxon>
        <taxon>Actinomycetes</taxon>
        <taxon>Propionibacteriales</taxon>
        <taxon>Nocardioidaceae</taxon>
        <taxon>Nocardioides</taxon>
    </lineage>
</organism>
<sequence>MRRDPAAAAEADRAGTAVEDRLFRALALVRVVVTVNVIVLNLYRRDNYDHPWAGIAVVAALVAWTGWAIRASTSAQRRTPLFMALDLAVAVAAIAVTPVIKGADFNATIPGFWVMGALLAWAVHWHWRGGLVAAAVLSVTDLVLRDGIDQANYGNVFLLMIGGPIVGYMCESLQRMAAERDSAQRVAAAAEERTRLARAVHDGVLQVLALVQRRGAASGDPEIADLARLAGEQERVLRSLIRQQGTVTTAPAERDLAGLLEDLGTRHALRVDVATPGVPVPLPSEVAGELAAAVGSCLDNVAAHVGPDARAWVLLEVLPDQVVVSVRDDGPGIPEGRLESALEEGRLGVSESIRGRLGDLGGTATLDTGAHGTEWELAVPTTGPTTGPRP</sequence>
<dbReference type="Pfam" id="PF02518">
    <property type="entry name" value="HATPase_c"/>
    <property type="match status" value="1"/>
</dbReference>
<dbReference type="InterPro" id="IPR045975">
    <property type="entry name" value="DUF5931"/>
</dbReference>
<dbReference type="PANTHER" id="PTHR24421">
    <property type="entry name" value="NITRATE/NITRITE SENSOR PROTEIN NARX-RELATED"/>
    <property type="match status" value="1"/>
</dbReference>
<name>A0A2R7YWL7_9ACTN</name>
<feature type="transmembrane region" description="Helical" evidence="4">
    <location>
        <begin position="151"/>
        <end position="169"/>
    </location>
</feature>
<evidence type="ECO:0000256" key="1">
    <source>
        <dbReference type="ARBA" id="ARBA00022679"/>
    </source>
</evidence>
<reference evidence="7 8" key="1">
    <citation type="submission" date="2018-03" db="EMBL/GenBank/DDBJ databases">
        <authorList>
            <person name="Keele B.F."/>
        </authorList>
    </citation>
    <scope>NUCLEOTIDE SEQUENCE [LARGE SCALE GENOMIC DNA]</scope>
    <source>
        <strain evidence="7 8">IB-3</strain>
    </source>
</reference>